<dbReference type="Proteomes" id="UP000595917">
    <property type="component" value="Chromosome"/>
</dbReference>
<evidence type="ECO:0000259" key="7">
    <source>
        <dbReference type="Pfam" id="PF00551"/>
    </source>
</evidence>
<organism evidence="9 10">
    <name type="scientific">Breznakiella homolactica</name>
    <dbReference type="NCBI Taxonomy" id="2798577"/>
    <lineage>
        <taxon>Bacteria</taxon>
        <taxon>Pseudomonadati</taxon>
        <taxon>Spirochaetota</taxon>
        <taxon>Spirochaetia</taxon>
        <taxon>Spirochaetales</taxon>
        <taxon>Breznakiellaceae</taxon>
        <taxon>Breznakiella</taxon>
    </lineage>
</organism>
<evidence type="ECO:0000259" key="8">
    <source>
        <dbReference type="Pfam" id="PF02911"/>
    </source>
</evidence>
<dbReference type="InterPro" id="IPR044135">
    <property type="entry name" value="Met-tRNA-FMT_C"/>
</dbReference>
<keyword evidence="3 5" id="KW-0808">Transferase</keyword>
<dbReference type="CDD" id="cd08646">
    <property type="entry name" value="FMT_core_Met-tRNA-FMT_N"/>
    <property type="match status" value="1"/>
</dbReference>
<feature type="binding site" evidence="5">
    <location>
        <begin position="123"/>
        <end position="126"/>
    </location>
    <ligand>
        <name>(6S)-5,6,7,8-tetrahydrofolate</name>
        <dbReference type="ChEBI" id="CHEBI:57453"/>
    </ligand>
</feature>
<dbReference type="Pfam" id="PF00551">
    <property type="entry name" value="Formyl_trans_N"/>
    <property type="match status" value="1"/>
</dbReference>
<dbReference type="PANTHER" id="PTHR11138:SF5">
    <property type="entry name" value="METHIONYL-TRNA FORMYLTRANSFERASE, MITOCHONDRIAL"/>
    <property type="match status" value="1"/>
</dbReference>
<evidence type="ECO:0000256" key="2">
    <source>
        <dbReference type="ARBA" id="ARBA00012261"/>
    </source>
</evidence>
<evidence type="ECO:0000256" key="6">
    <source>
        <dbReference type="SAM" id="MobiDB-lite"/>
    </source>
</evidence>
<gene>
    <name evidence="5 9" type="primary">fmt</name>
    <name evidence="9" type="ORF">JFL75_18705</name>
</gene>
<dbReference type="SUPFAM" id="SSF50486">
    <property type="entry name" value="FMT C-terminal domain-like"/>
    <property type="match status" value="1"/>
</dbReference>
<dbReference type="EC" id="2.1.2.9" evidence="2 5"/>
<dbReference type="PANTHER" id="PTHR11138">
    <property type="entry name" value="METHIONYL-TRNA FORMYLTRANSFERASE"/>
    <property type="match status" value="1"/>
</dbReference>
<dbReference type="InterPro" id="IPR011034">
    <property type="entry name" value="Formyl_transferase-like_C_sf"/>
</dbReference>
<protein>
    <recommendedName>
        <fullName evidence="2 5">Methionyl-tRNA formyltransferase</fullName>
        <ecNumber evidence="2 5">2.1.2.9</ecNumber>
    </recommendedName>
</protein>
<dbReference type="InterPro" id="IPR036477">
    <property type="entry name" value="Formyl_transf_N_sf"/>
</dbReference>
<sequence length="335" mass="35756">MRIIFAGSPAIAVPCLEKLAELQLETGIHALAGLLTNPDTPRGRKGTPVPTDTGEALDRLSGRYTEKGLPPPAQIKPEKLDRDAREQIAALSPDLLISFAYGRIFGPKFLELFPLGGINIHPSLLPEYRGATPIPAAILGRERETGITIQKLTLAMDAGDILAQERLPLSGRETTESLGALAAVRSAGMLEALLRDVSNSLPPGIPQDDTRASYCGLIKKEDGTIDWSADVLTIDARIRAFTPWPLSVTLHNNQELFILEGNPYGGTPPENAGSGGAEGGAVPGKVLGIDKQAGILVQTGEGIFAVTRLQYRTKKPLDWRSFLNGSKDFIGTVLG</sequence>
<dbReference type="Pfam" id="PF02911">
    <property type="entry name" value="Formyl_trans_C"/>
    <property type="match status" value="1"/>
</dbReference>
<dbReference type="InterPro" id="IPR005794">
    <property type="entry name" value="Fmt"/>
</dbReference>
<dbReference type="CDD" id="cd08704">
    <property type="entry name" value="Met_tRNA_FMT_C"/>
    <property type="match status" value="1"/>
</dbReference>
<evidence type="ECO:0000313" key="9">
    <source>
        <dbReference type="EMBL" id="QQO08937.1"/>
    </source>
</evidence>
<comment type="similarity">
    <text evidence="1 5">Belongs to the Fmt family.</text>
</comment>
<feature type="region of interest" description="Disordered" evidence="6">
    <location>
        <begin position="35"/>
        <end position="56"/>
    </location>
</feature>
<dbReference type="Gene3D" id="3.40.50.12230">
    <property type="match status" value="1"/>
</dbReference>
<feature type="domain" description="Formyl transferase N-terminal" evidence="7">
    <location>
        <begin position="2"/>
        <end position="180"/>
    </location>
</feature>
<keyword evidence="10" id="KW-1185">Reference proteome</keyword>
<dbReference type="InterPro" id="IPR002376">
    <property type="entry name" value="Formyl_transf_N"/>
</dbReference>
<dbReference type="HAMAP" id="MF_00182">
    <property type="entry name" value="Formyl_trans"/>
    <property type="match status" value="1"/>
</dbReference>
<dbReference type="RefSeq" id="WP_215626243.1">
    <property type="nucleotide sequence ID" value="NZ_CP067089.2"/>
</dbReference>
<dbReference type="InterPro" id="IPR005793">
    <property type="entry name" value="Formyl_trans_C"/>
</dbReference>
<dbReference type="NCBIfam" id="TIGR00460">
    <property type="entry name" value="fmt"/>
    <property type="match status" value="1"/>
</dbReference>
<name>A0A7T7XMD5_9SPIR</name>
<keyword evidence="4 5" id="KW-0648">Protein biosynthesis</keyword>
<dbReference type="KEGG" id="bhc:JFL75_18705"/>
<dbReference type="SUPFAM" id="SSF53328">
    <property type="entry name" value="Formyltransferase"/>
    <property type="match status" value="1"/>
</dbReference>
<evidence type="ECO:0000256" key="3">
    <source>
        <dbReference type="ARBA" id="ARBA00022679"/>
    </source>
</evidence>
<dbReference type="InterPro" id="IPR041711">
    <property type="entry name" value="Met-tRNA-FMT_N"/>
</dbReference>
<evidence type="ECO:0000256" key="5">
    <source>
        <dbReference type="HAMAP-Rule" id="MF_00182"/>
    </source>
</evidence>
<evidence type="ECO:0000256" key="4">
    <source>
        <dbReference type="ARBA" id="ARBA00022917"/>
    </source>
</evidence>
<evidence type="ECO:0000256" key="1">
    <source>
        <dbReference type="ARBA" id="ARBA00010699"/>
    </source>
</evidence>
<accession>A0A7T7XMD5</accession>
<evidence type="ECO:0000313" key="10">
    <source>
        <dbReference type="Proteomes" id="UP000595917"/>
    </source>
</evidence>
<comment type="function">
    <text evidence="5">Attaches a formyl group to the free amino group of methionyl-tRNA(fMet). The formyl group appears to play a dual role in the initiator identity of N-formylmethionyl-tRNA by promoting its recognition by IF2 and preventing the misappropriation of this tRNA by the elongation apparatus.</text>
</comment>
<dbReference type="EMBL" id="CP067089">
    <property type="protein sequence ID" value="QQO08937.1"/>
    <property type="molecule type" value="Genomic_DNA"/>
</dbReference>
<comment type="catalytic activity">
    <reaction evidence="5">
        <text>L-methionyl-tRNA(fMet) + (6R)-10-formyltetrahydrofolate = N-formyl-L-methionyl-tRNA(fMet) + (6S)-5,6,7,8-tetrahydrofolate + H(+)</text>
        <dbReference type="Rhea" id="RHEA:24380"/>
        <dbReference type="Rhea" id="RHEA-COMP:9952"/>
        <dbReference type="Rhea" id="RHEA-COMP:9953"/>
        <dbReference type="ChEBI" id="CHEBI:15378"/>
        <dbReference type="ChEBI" id="CHEBI:57453"/>
        <dbReference type="ChEBI" id="CHEBI:78530"/>
        <dbReference type="ChEBI" id="CHEBI:78844"/>
        <dbReference type="ChEBI" id="CHEBI:195366"/>
        <dbReference type="EC" id="2.1.2.9"/>
    </reaction>
</comment>
<dbReference type="GO" id="GO:0005829">
    <property type="term" value="C:cytosol"/>
    <property type="evidence" value="ECO:0007669"/>
    <property type="project" value="TreeGrafter"/>
</dbReference>
<proteinExistence type="inferred from homology"/>
<reference evidence="9" key="1">
    <citation type="submission" date="2021-01" db="EMBL/GenBank/DDBJ databases">
        <title>Description of Breznakiella homolactica.</title>
        <authorList>
            <person name="Song Y."/>
            <person name="Brune A."/>
        </authorList>
    </citation>
    <scope>NUCLEOTIDE SEQUENCE</scope>
    <source>
        <strain evidence="9">RmG30</strain>
    </source>
</reference>
<dbReference type="GO" id="GO:0004479">
    <property type="term" value="F:methionyl-tRNA formyltransferase activity"/>
    <property type="evidence" value="ECO:0007669"/>
    <property type="project" value="UniProtKB-UniRule"/>
</dbReference>
<feature type="domain" description="Formyl transferase C-terminal" evidence="8">
    <location>
        <begin position="218"/>
        <end position="326"/>
    </location>
</feature>
<dbReference type="AlphaFoldDB" id="A0A7T7XMD5"/>